<dbReference type="GO" id="GO:0019752">
    <property type="term" value="P:carboxylic acid metabolic process"/>
    <property type="evidence" value="ECO:0007669"/>
    <property type="project" value="UniProtKB-ARBA"/>
</dbReference>
<dbReference type="InterPro" id="IPR023401">
    <property type="entry name" value="ODC_N"/>
</dbReference>
<dbReference type="Gene3D" id="3.30.1780.10">
    <property type="entry name" value="ornithine cyclodeaminase, domain 1"/>
    <property type="match status" value="1"/>
</dbReference>
<dbReference type="EMBL" id="VEWK01000016">
    <property type="protein sequence ID" value="TNV09075.1"/>
    <property type="molecule type" value="Genomic_DNA"/>
</dbReference>
<proteinExistence type="inferred from homology"/>
<protein>
    <submittedName>
        <fullName evidence="3">Ornithine cyclodeaminase</fullName>
        <ecNumber evidence="2">4.3.1.12</ecNumber>
    </submittedName>
</protein>
<comment type="caution">
    <text evidence="3">The sequence shown here is derived from an EMBL/GenBank/DDBJ whole genome shotgun (WGS) entry which is preliminary data.</text>
</comment>
<dbReference type="FunFam" id="3.40.50.720:FF:000311">
    <property type="entry name" value="Ornithine cyclodeaminase"/>
    <property type="match status" value="1"/>
</dbReference>
<dbReference type="PANTHER" id="PTHR13812:SF19">
    <property type="entry name" value="KETIMINE REDUCTASE MU-CRYSTALLIN"/>
    <property type="match status" value="1"/>
</dbReference>
<reference evidence="2 5" key="3">
    <citation type="submission" date="2020-08" db="EMBL/GenBank/DDBJ databases">
        <title>Genomic Encyclopedia of Type Strains, Phase IV (KMG-IV): sequencing the most valuable type-strain genomes for metagenomic binning, comparative biology and taxonomic classification.</title>
        <authorList>
            <person name="Goeker M."/>
        </authorList>
    </citation>
    <scope>NUCLEOTIDE SEQUENCE [LARGE SCALE GENOMIC DNA]</scope>
    <source>
        <strain evidence="2 5">DSM 23868</strain>
    </source>
</reference>
<dbReference type="EMBL" id="JACIEX010000015">
    <property type="protein sequence ID" value="MBB4095903.1"/>
    <property type="molecule type" value="Genomic_DNA"/>
</dbReference>
<keyword evidence="2" id="KW-0456">Lyase</keyword>
<keyword evidence="5" id="KW-1185">Reference proteome</keyword>
<dbReference type="RefSeq" id="WP_140022721.1">
    <property type="nucleotide sequence ID" value="NZ_JACIEX010000015.1"/>
</dbReference>
<dbReference type="AlphaFoldDB" id="A0A5C5CDP1"/>
<dbReference type="GO" id="GO:0008473">
    <property type="term" value="F:ornithine cyclodeaminase activity"/>
    <property type="evidence" value="ECO:0007669"/>
    <property type="project" value="UniProtKB-EC"/>
</dbReference>
<evidence type="ECO:0000313" key="4">
    <source>
        <dbReference type="Proteomes" id="UP000313390"/>
    </source>
</evidence>
<dbReference type="Proteomes" id="UP000553980">
    <property type="component" value="Unassembled WGS sequence"/>
</dbReference>
<organism evidence="3 4">
    <name type="scientific">Brucella pecoris</name>
    <dbReference type="NCBI Taxonomy" id="867683"/>
    <lineage>
        <taxon>Bacteria</taxon>
        <taxon>Pseudomonadati</taxon>
        <taxon>Pseudomonadota</taxon>
        <taxon>Alphaproteobacteria</taxon>
        <taxon>Hyphomicrobiales</taxon>
        <taxon>Brucellaceae</taxon>
        <taxon>Brucella/Ochrobactrum group</taxon>
        <taxon>Brucella</taxon>
    </lineage>
</organism>
<sequence length="314" mass="33769">MMITLNAHHTDAALDYPGLIEALRQAHASGKRPQCDTTVLQDRQSADNQFVSLVAWLEGEAVAVKLVGVFPANVKLPVAQPSIQGTVTLFSGQTGEALMVCDGAIETFKKTAADSALGASLLARKDARTLLVVGAGGLAPHVVQAHCASRPSIDQVFIWNRNFDRAEKLASRLDIAGVDIVAVENLDNTVSMADIISCVTMSTNPLVKGKLLKEGAHVDLIGAYMPDMREADDDVFRRAGRVFVDTRHCCDGSGELGIPLATGLIKLEQIEADLIELCQSKHPGRSDDRQITVYKNVGGGHLDLFTAQYLYSTF</sequence>
<name>A0A5C5CDP1_9HYPH</name>
<dbReference type="GO" id="GO:0005737">
    <property type="term" value="C:cytoplasm"/>
    <property type="evidence" value="ECO:0007669"/>
    <property type="project" value="TreeGrafter"/>
</dbReference>
<dbReference type="InterPro" id="IPR003462">
    <property type="entry name" value="ODC_Mu_crystall"/>
</dbReference>
<evidence type="ECO:0000313" key="2">
    <source>
        <dbReference type="EMBL" id="MBB4095903.1"/>
    </source>
</evidence>
<dbReference type="EC" id="4.3.1.12" evidence="2"/>
<dbReference type="Pfam" id="PF02423">
    <property type="entry name" value="OCD_Mu_crystall"/>
    <property type="match status" value="1"/>
</dbReference>
<dbReference type="GO" id="GO:0016491">
    <property type="term" value="F:oxidoreductase activity"/>
    <property type="evidence" value="ECO:0007669"/>
    <property type="project" value="UniProtKB-ARBA"/>
</dbReference>
<dbReference type="PANTHER" id="PTHR13812">
    <property type="entry name" value="KETIMINE REDUCTASE MU-CRYSTALLIN"/>
    <property type="match status" value="1"/>
</dbReference>
<accession>A0A5C5CDP1</accession>
<evidence type="ECO:0000313" key="3">
    <source>
        <dbReference type="EMBL" id="TNV09075.1"/>
    </source>
</evidence>
<dbReference type="PIRSF" id="PIRSF001439">
    <property type="entry name" value="CryM"/>
    <property type="match status" value="1"/>
</dbReference>
<dbReference type="Proteomes" id="UP000313390">
    <property type="component" value="Unassembled WGS sequence"/>
</dbReference>
<dbReference type="Gene3D" id="3.40.50.720">
    <property type="entry name" value="NAD(P)-binding Rossmann-like Domain"/>
    <property type="match status" value="1"/>
</dbReference>
<evidence type="ECO:0000313" key="5">
    <source>
        <dbReference type="Proteomes" id="UP000553980"/>
    </source>
</evidence>
<dbReference type="OrthoDB" id="9785971at2"/>
<dbReference type="InterPro" id="IPR036291">
    <property type="entry name" value="NAD(P)-bd_dom_sf"/>
</dbReference>
<comment type="similarity">
    <text evidence="1">Belongs to the ornithine cyclodeaminase/mu-crystallin family.</text>
</comment>
<reference evidence="3" key="2">
    <citation type="submission" date="2019-06" db="EMBL/GenBank/DDBJ databases">
        <authorList>
            <person name="Hu M."/>
        </authorList>
    </citation>
    <scope>NUCLEOTIDE SEQUENCE</scope>
    <source>
        <strain evidence="3">08RB2639</strain>
    </source>
</reference>
<reference evidence="3 4" key="1">
    <citation type="journal article" date="2011" name="Int. J. Syst. Evol. Microbiol.">
        <title>Ochrobactrum pecoris sp. nov., isolated from farm animals.</title>
        <authorList>
            <person name="Kampfer P."/>
            <person name="Huber B."/>
            <person name="Busse H.J."/>
            <person name="Scholz H.C."/>
            <person name="Tomaso H."/>
            <person name="Hotzel H."/>
            <person name="Melzer F."/>
        </authorList>
    </citation>
    <scope>NUCLEOTIDE SEQUENCE [LARGE SCALE GENOMIC DNA]</scope>
    <source>
        <strain evidence="3 4">08RB2639</strain>
    </source>
</reference>
<gene>
    <name evidence="3" type="ORF">FIB18_21915</name>
    <name evidence="2" type="ORF">GGQ79_004456</name>
</gene>
<evidence type="ECO:0000256" key="1">
    <source>
        <dbReference type="ARBA" id="ARBA00008903"/>
    </source>
</evidence>
<dbReference type="SUPFAM" id="SSF51735">
    <property type="entry name" value="NAD(P)-binding Rossmann-fold domains"/>
    <property type="match status" value="1"/>
</dbReference>